<dbReference type="InterPro" id="IPR000524">
    <property type="entry name" value="Tscrpt_reg_HTH_GntR"/>
</dbReference>
<dbReference type="Proteomes" id="UP001156666">
    <property type="component" value="Unassembled WGS sequence"/>
</dbReference>
<comment type="caution">
    <text evidence="5">The sequence shown here is derived from an EMBL/GenBank/DDBJ whole genome shotgun (WGS) entry which is preliminary data.</text>
</comment>
<keyword evidence="3" id="KW-0804">Transcription</keyword>
<dbReference type="SUPFAM" id="SSF48008">
    <property type="entry name" value="GntR ligand-binding domain-like"/>
    <property type="match status" value="1"/>
</dbReference>
<evidence type="ECO:0000256" key="3">
    <source>
        <dbReference type="ARBA" id="ARBA00023163"/>
    </source>
</evidence>
<evidence type="ECO:0000313" key="5">
    <source>
        <dbReference type="EMBL" id="GLR15755.1"/>
    </source>
</evidence>
<dbReference type="RefSeq" id="WP_235292652.1">
    <property type="nucleotide sequence ID" value="NZ_BSOH01000001.1"/>
</dbReference>
<dbReference type="InterPro" id="IPR036390">
    <property type="entry name" value="WH_DNA-bd_sf"/>
</dbReference>
<reference evidence="5" key="1">
    <citation type="journal article" date="2014" name="Int. J. Syst. Evol. Microbiol.">
        <title>Complete genome sequence of Corynebacterium casei LMG S-19264T (=DSM 44701T), isolated from a smear-ripened cheese.</title>
        <authorList>
            <consortium name="US DOE Joint Genome Institute (JGI-PGF)"/>
            <person name="Walter F."/>
            <person name="Albersmeier A."/>
            <person name="Kalinowski J."/>
            <person name="Ruckert C."/>
        </authorList>
    </citation>
    <scope>NUCLEOTIDE SEQUENCE</scope>
    <source>
        <strain evidence="5">NBRC 108769</strain>
    </source>
</reference>
<accession>A0AA37SQG4</accession>
<dbReference type="Gene3D" id="1.20.120.530">
    <property type="entry name" value="GntR ligand-binding domain-like"/>
    <property type="match status" value="1"/>
</dbReference>
<keyword evidence="1" id="KW-0805">Transcription regulation</keyword>
<gene>
    <name evidence="5" type="ORF">GCM10007940_03700</name>
</gene>
<dbReference type="InterPro" id="IPR008920">
    <property type="entry name" value="TF_FadR/GntR_C"/>
</dbReference>
<dbReference type="EMBL" id="BSOH01000001">
    <property type="protein sequence ID" value="GLR15755.1"/>
    <property type="molecule type" value="Genomic_DNA"/>
</dbReference>
<feature type="domain" description="HTH gntR-type" evidence="4">
    <location>
        <begin position="5"/>
        <end position="72"/>
    </location>
</feature>
<dbReference type="PANTHER" id="PTHR43537">
    <property type="entry name" value="TRANSCRIPTIONAL REGULATOR, GNTR FAMILY"/>
    <property type="match status" value="1"/>
</dbReference>
<evidence type="ECO:0000313" key="6">
    <source>
        <dbReference type="Proteomes" id="UP001156666"/>
    </source>
</evidence>
<name>A0AA37SQG4_9BACT</name>
<sequence length="211" mass="23985">MIKKITFRDEVKKELLKAMFKGDLIPGQRVSLPSISKKLEVSVTPVREALTQLSESGIVSYIPNRGFIVTELNEEEAIELYEAISILESSALLLSTYSSEDLQKLEHCQNAFSTAKTKGTRVKRDMAFHQQLIAPFSNSLIKKMIDDLRVRLFFYELEYMAYDELNIASNAGHEKILLELKRGDLQSAAHGLKENWTISINNITSQMNIQE</sequence>
<dbReference type="Gene3D" id="1.10.10.10">
    <property type="entry name" value="Winged helix-like DNA-binding domain superfamily/Winged helix DNA-binding domain"/>
    <property type="match status" value="1"/>
</dbReference>
<dbReference type="AlphaFoldDB" id="A0AA37SQG4"/>
<reference evidence="5" key="2">
    <citation type="submission" date="2023-01" db="EMBL/GenBank/DDBJ databases">
        <title>Draft genome sequence of Portibacter lacus strain NBRC 108769.</title>
        <authorList>
            <person name="Sun Q."/>
            <person name="Mori K."/>
        </authorList>
    </citation>
    <scope>NUCLEOTIDE SEQUENCE</scope>
    <source>
        <strain evidence="5">NBRC 108769</strain>
    </source>
</reference>
<dbReference type="InterPro" id="IPR011711">
    <property type="entry name" value="GntR_C"/>
</dbReference>
<organism evidence="5 6">
    <name type="scientific">Portibacter lacus</name>
    <dbReference type="NCBI Taxonomy" id="1099794"/>
    <lineage>
        <taxon>Bacteria</taxon>
        <taxon>Pseudomonadati</taxon>
        <taxon>Bacteroidota</taxon>
        <taxon>Saprospiria</taxon>
        <taxon>Saprospirales</taxon>
        <taxon>Haliscomenobacteraceae</taxon>
        <taxon>Portibacter</taxon>
    </lineage>
</organism>
<dbReference type="Pfam" id="PF07729">
    <property type="entry name" value="FCD"/>
    <property type="match status" value="1"/>
</dbReference>
<dbReference type="InterPro" id="IPR036388">
    <property type="entry name" value="WH-like_DNA-bd_sf"/>
</dbReference>
<dbReference type="PANTHER" id="PTHR43537:SF5">
    <property type="entry name" value="UXU OPERON TRANSCRIPTIONAL REGULATOR"/>
    <property type="match status" value="1"/>
</dbReference>
<dbReference type="SMART" id="SM00345">
    <property type="entry name" value="HTH_GNTR"/>
    <property type="match status" value="1"/>
</dbReference>
<dbReference type="SUPFAM" id="SSF46785">
    <property type="entry name" value="Winged helix' DNA-binding domain"/>
    <property type="match status" value="1"/>
</dbReference>
<dbReference type="GO" id="GO:0003700">
    <property type="term" value="F:DNA-binding transcription factor activity"/>
    <property type="evidence" value="ECO:0007669"/>
    <property type="project" value="InterPro"/>
</dbReference>
<keyword evidence="6" id="KW-1185">Reference proteome</keyword>
<proteinExistence type="predicted"/>
<evidence type="ECO:0000259" key="4">
    <source>
        <dbReference type="PROSITE" id="PS50949"/>
    </source>
</evidence>
<keyword evidence="2" id="KW-0238">DNA-binding</keyword>
<protein>
    <recommendedName>
        <fullName evidence="4">HTH gntR-type domain-containing protein</fullName>
    </recommendedName>
</protein>
<dbReference type="PROSITE" id="PS50949">
    <property type="entry name" value="HTH_GNTR"/>
    <property type="match status" value="1"/>
</dbReference>
<evidence type="ECO:0000256" key="1">
    <source>
        <dbReference type="ARBA" id="ARBA00023015"/>
    </source>
</evidence>
<dbReference type="GO" id="GO:0003677">
    <property type="term" value="F:DNA binding"/>
    <property type="evidence" value="ECO:0007669"/>
    <property type="project" value="UniProtKB-KW"/>
</dbReference>
<dbReference type="Pfam" id="PF00392">
    <property type="entry name" value="GntR"/>
    <property type="match status" value="1"/>
</dbReference>
<evidence type="ECO:0000256" key="2">
    <source>
        <dbReference type="ARBA" id="ARBA00023125"/>
    </source>
</evidence>